<name>A0A819ZIQ6_9BILA</name>
<protein>
    <submittedName>
        <fullName evidence="2">Uncharacterized protein</fullName>
    </submittedName>
</protein>
<sequence>MAERNQNLMILSTNEKSETSNNETRGGGASMELDRICEGFSNIINNINDIREGLSDEGTRYLFEEIKNNIAIIPPLTFLLPDKQEKK</sequence>
<proteinExistence type="predicted"/>
<organism evidence="2 3">
    <name type="scientific">Rotaria sordida</name>
    <dbReference type="NCBI Taxonomy" id="392033"/>
    <lineage>
        <taxon>Eukaryota</taxon>
        <taxon>Metazoa</taxon>
        <taxon>Spiralia</taxon>
        <taxon>Gnathifera</taxon>
        <taxon>Rotifera</taxon>
        <taxon>Eurotatoria</taxon>
        <taxon>Bdelloidea</taxon>
        <taxon>Philodinida</taxon>
        <taxon>Philodinidae</taxon>
        <taxon>Rotaria</taxon>
    </lineage>
</organism>
<feature type="non-terminal residue" evidence="2">
    <location>
        <position position="1"/>
    </location>
</feature>
<feature type="region of interest" description="Disordered" evidence="1">
    <location>
        <begin position="1"/>
        <end position="29"/>
    </location>
</feature>
<dbReference type="Proteomes" id="UP000663823">
    <property type="component" value="Unassembled WGS sequence"/>
</dbReference>
<dbReference type="EMBL" id="CAJOAX010018003">
    <property type="protein sequence ID" value="CAF4177657.1"/>
    <property type="molecule type" value="Genomic_DNA"/>
</dbReference>
<dbReference type="AlphaFoldDB" id="A0A819ZIQ6"/>
<comment type="caution">
    <text evidence="2">The sequence shown here is derived from an EMBL/GenBank/DDBJ whole genome shotgun (WGS) entry which is preliminary data.</text>
</comment>
<accession>A0A819ZIQ6</accession>
<evidence type="ECO:0000313" key="3">
    <source>
        <dbReference type="Proteomes" id="UP000663823"/>
    </source>
</evidence>
<evidence type="ECO:0000313" key="2">
    <source>
        <dbReference type="EMBL" id="CAF4177657.1"/>
    </source>
</evidence>
<gene>
    <name evidence="2" type="ORF">OTI717_LOCUS37520</name>
</gene>
<evidence type="ECO:0000256" key="1">
    <source>
        <dbReference type="SAM" id="MobiDB-lite"/>
    </source>
</evidence>
<reference evidence="2" key="1">
    <citation type="submission" date="2021-02" db="EMBL/GenBank/DDBJ databases">
        <authorList>
            <person name="Nowell W R."/>
        </authorList>
    </citation>
    <scope>NUCLEOTIDE SEQUENCE</scope>
</reference>
<feature type="compositionally biased region" description="Polar residues" evidence="1">
    <location>
        <begin position="1"/>
        <end position="24"/>
    </location>
</feature>